<protein>
    <submittedName>
        <fullName evidence="1">Uncharacterized protein</fullName>
    </submittedName>
</protein>
<dbReference type="AlphaFoldDB" id="A0A284RIF4"/>
<gene>
    <name evidence="1" type="ORF">ARMOST_11906</name>
</gene>
<keyword evidence="2" id="KW-1185">Reference proteome</keyword>
<dbReference type="EMBL" id="FUEG01000009">
    <property type="protein sequence ID" value="SJL08540.1"/>
    <property type="molecule type" value="Genomic_DNA"/>
</dbReference>
<name>A0A284RIF4_ARMOS</name>
<proteinExistence type="predicted"/>
<dbReference type="Proteomes" id="UP000219338">
    <property type="component" value="Unassembled WGS sequence"/>
</dbReference>
<sequence>MSFASVGMSGNSENVDKEVCVSELVHVAHGAVICLPTPQLDFNTQPASSVPGCVGNQGPFHYAIPVSVDPELVSVPDAPHQRAFCVSYFPIVSYTKGNLPDMTEIVLRGKYHLPIDHEPNVIPPPLATDTQPLARIEFNEAAGNPSWKRGNHSWFTARRVEGYYAPDTKIRTTKIFAPMRAMSTLFELESALSPIQRTVDYRLVFGGNLDESELANWELEDGDDSEWLYYFGSKGKCSVATVL</sequence>
<organism evidence="1 2">
    <name type="scientific">Armillaria ostoyae</name>
    <name type="common">Armillaria root rot fungus</name>
    <dbReference type="NCBI Taxonomy" id="47428"/>
    <lineage>
        <taxon>Eukaryota</taxon>
        <taxon>Fungi</taxon>
        <taxon>Dikarya</taxon>
        <taxon>Basidiomycota</taxon>
        <taxon>Agaricomycotina</taxon>
        <taxon>Agaricomycetes</taxon>
        <taxon>Agaricomycetidae</taxon>
        <taxon>Agaricales</taxon>
        <taxon>Marasmiineae</taxon>
        <taxon>Physalacriaceae</taxon>
        <taxon>Armillaria</taxon>
    </lineage>
</organism>
<evidence type="ECO:0000313" key="2">
    <source>
        <dbReference type="Proteomes" id="UP000219338"/>
    </source>
</evidence>
<dbReference type="OrthoDB" id="2876244at2759"/>
<evidence type="ECO:0000313" key="1">
    <source>
        <dbReference type="EMBL" id="SJL08540.1"/>
    </source>
</evidence>
<dbReference type="OMA" id="ANWELED"/>
<accession>A0A284RIF4</accession>
<reference evidence="2" key="1">
    <citation type="journal article" date="2017" name="Nat. Ecol. Evol.">
        <title>Genome expansion and lineage-specific genetic innovations in the forest pathogenic fungi Armillaria.</title>
        <authorList>
            <person name="Sipos G."/>
            <person name="Prasanna A.N."/>
            <person name="Walter M.C."/>
            <person name="O'Connor E."/>
            <person name="Balint B."/>
            <person name="Krizsan K."/>
            <person name="Kiss B."/>
            <person name="Hess J."/>
            <person name="Varga T."/>
            <person name="Slot J."/>
            <person name="Riley R."/>
            <person name="Boka B."/>
            <person name="Rigling D."/>
            <person name="Barry K."/>
            <person name="Lee J."/>
            <person name="Mihaltcheva S."/>
            <person name="LaButti K."/>
            <person name="Lipzen A."/>
            <person name="Waldron R."/>
            <person name="Moloney N.M."/>
            <person name="Sperisen C."/>
            <person name="Kredics L."/>
            <person name="Vagvoelgyi C."/>
            <person name="Patrignani A."/>
            <person name="Fitzpatrick D."/>
            <person name="Nagy I."/>
            <person name="Doyle S."/>
            <person name="Anderson J.B."/>
            <person name="Grigoriev I.V."/>
            <person name="Gueldener U."/>
            <person name="Muensterkoetter M."/>
            <person name="Nagy L.G."/>
        </authorList>
    </citation>
    <scope>NUCLEOTIDE SEQUENCE [LARGE SCALE GENOMIC DNA]</scope>
    <source>
        <strain evidence="2">C18/9</strain>
    </source>
</reference>